<gene>
    <name evidence="2" type="ORF">CVT25_007685</name>
</gene>
<feature type="transmembrane region" description="Helical" evidence="1">
    <location>
        <begin position="75"/>
        <end position="95"/>
    </location>
</feature>
<dbReference type="OrthoDB" id="2535105at2759"/>
<dbReference type="STRING" id="93625.A0A409XVM5"/>
<evidence type="ECO:0000313" key="3">
    <source>
        <dbReference type="Proteomes" id="UP000283269"/>
    </source>
</evidence>
<dbReference type="AlphaFoldDB" id="A0A409XVM5"/>
<sequence length="267" mass="29110">MTRSEHNISTDYLGLLNQTYHYFKAYSDGISLKLTVITVSGFEMLHVSFSIHAVYHYLITDYFSPLSLLHNVWSINILFGVIVLIISVCLTIVALTNCTTSWILVAVLFRLHTLLELPGLPETLAKMTLSTAVAIDITIASTLTYYLHTSRTGIKQPEKVDAVVSSNTLTLQSINFQAAAAGAVNRDSTSLLIENTPIIPPTRKPNILAKLRDRQVRNSAPRFQIPLPALARDGDLERDNLLAAPAPVCDGGVSEGRGDVVPGVATP</sequence>
<keyword evidence="1" id="KW-0472">Membrane</keyword>
<dbReference type="InParanoid" id="A0A409XVM5"/>
<keyword evidence="1" id="KW-0812">Transmembrane</keyword>
<protein>
    <submittedName>
        <fullName evidence="2">Uncharacterized protein</fullName>
    </submittedName>
</protein>
<keyword evidence="1" id="KW-1133">Transmembrane helix</keyword>
<comment type="caution">
    <text evidence="2">The sequence shown here is derived from an EMBL/GenBank/DDBJ whole genome shotgun (WGS) entry which is preliminary data.</text>
</comment>
<reference evidence="2 3" key="1">
    <citation type="journal article" date="2018" name="Evol. Lett.">
        <title>Horizontal gene cluster transfer increased hallucinogenic mushroom diversity.</title>
        <authorList>
            <person name="Reynolds H.T."/>
            <person name="Vijayakumar V."/>
            <person name="Gluck-Thaler E."/>
            <person name="Korotkin H.B."/>
            <person name="Matheny P.B."/>
            <person name="Slot J.C."/>
        </authorList>
    </citation>
    <scope>NUCLEOTIDE SEQUENCE [LARGE SCALE GENOMIC DNA]</scope>
    <source>
        <strain evidence="2 3">2631</strain>
    </source>
</reference>
<evidence type="ECO:0000256" key="1">
    <source>
        <dbReference type="SAM" id="Phobius"/>
    </source>
</evidence>
<proteinExistence type="predicted"/>
<organism evidence="2 3">
    <name type="scientific">Psilocybe cyanescens</name>
    <dbReference type="NCBI Taxonomy" id="93625"/>
    <lineage>
        <taxon>Eukaryota</taxon>
        <taxon>Fungi</taxon>
        <taxon>Dikarya</taxon>
        <taxon>Basidiomycota</taxon>
        <taxon>Agaricomycotina</taxon>
        <taxon>Agaricomycetes</taxon>
        <taxon>Agaricomycetidae</taxon>
        <taxon>Agaricales</taxon>
        <taxon>Agaricineae</taxon>
        <taxon>Strophariaceae</taxon>
        <taxon>Psilocybe</taxon>
    </lineage>
</organism>
<feature type="transmembrane region" description="Helical" evidence="1">
    <location>
        <begin position="34"/>
        <end position="55"/>
    </location>
</feature>
<dbReference type="Proteomes" id="UP000283269">
    <property type="component" value="Unassembled WGS sequence"/>
</dbReference>
<name>A0A409XVM5_PSICY</name>
<keyword evidence="3" id="KW-1185">Reference proteome</keyword>
<dbReference type="EMBL" id="NHYD01000258">
    <property type="protein sequence ID" value="PPQ94754.1"/>
    <property type="molecule type" value="Genomic_DNA"/>
</dbReference>
<evidence type="ECO:0000313" key="2">
    <source>
        <dbReference type="EMBL" id="PPQ94754.1"/>
    </source>
</evidence>
<accession>A0A409XVM5</accession>